<dbReference type="STRING" id="1330018.A0A167JVN6"/>
<feature type="domain" description="FAD-binding" evidence="6">
    <location>
        <begin position="5"/>
        <end position="349"/>
    </location>
</feature>
<dbReference type="PANTHER" id="PTHR13789">
    <property type="entry name" value="MONOOXYGENASE"/>
    <property type="match status" value="1"/>
</dbReference>
<keyword evidence="4" id="KW-0560">Oxidoreductase</keyword>
<dbReference type="GO" id="GO:0004497">
    <property type="term" value="F:monooxygenase activity"/>
    <property type="evidence" value="ECO:0007669"/>
    <property type="project" value="UniProtKB-KW"/>
</dbReference>
<dbReference type="EMBL" id="KV417297">
    <property type="protein sequence ID" value="KZO93960.1"/>
    <property type="molecule type" value="Genomic_DNA"/>
</dbReference>
<evidence type="ECO:0000259" key="6">
    <source>
        <dbReference type="Pfam" id="PF01494"/>
    </source>
</evidence>
<dbReference type="GO" id="GO:0071949">
    <property type="term" value="F:FAD binding"/>
    <property type="evidence" value="ECO:0007669"/>
    <property type="project" value="InterPro"/>
</dbReference>
<dbReference type="InterPro" id="IPR050493">
    <property type="entry name" value="FAD-dep_Monooxygenase_BioMet"/>
</dbReference>
<dbReference type="PRINTS" id="PR00420">
    <property type="entry name" value="RNGMNOXGNASE"/>
</dbReference>
<dbReference type="OrthoDB" id="47494at2759"/>
<evidence type="ECO:0000256" key="4">
    <source>
        <dbReference type="ARBA" id="ARBA00023002"/>
    </source>
</evidence>
<dbReference type="Gene3D" id="3.50.50.60">
    <property type="entry name" value="FAD/NAD(P)-binding domain"/>
    <property type="match status" value="1"/>
</dbReference>
<keyword evidence="5" id="KW-0503">Monooxygenase</keyword>
<dbReference type="PANTHER" id="PTHR13789:SF309">
    <property type="entry name" value="PUTATIVE (AFU_ORTHOLOGUE AFUA_6G14510)-RELATED"/>
    <property type="match status" value="1"/>
</dbReference>
<comment type="similarity">
    <text evidence="1">Belongs to the paxM FAD-dependent monooxygenase family.</text>
</comment>
<evidence type="ECO:0000256" key="1">
    <source>
        <dbReference type="ARBA" id="ARBA00007992"/>
    </source>
</evidence>
<dbReference type="AlphaFoldDB" id="A0A167JVN6"/>
<evidence type="ECO:0000313" key="8">
    <source>
        <dbReference type="Proteomes" id="UP000076738"/>
    </source>
</evidence>
<reference evidence="7 8" key="1">
    <citation type="journal article" date="2016" name="Mol. Biol. Evol.">
        <title>Comparative Genomics of Early-Diverging Mushroom-Forming Fungi Provides Insights into the Origins of Lignocellulose Decay Capabilities.</title>
        <authorList>
            <person name="Nagy L.G."/>
            <person name="Riley R."/>
            <person name="Tritt A."/>
            <person name="Adam C."/>
            <person name="Daum C."/>
            <person name="Floudas D."/>
            <person name="Sun H."/>
            <person name="Yadav J.S."/>
            <person name="Pangilinan J."/>
            <person name="Larsson K.H."/>
            <person name="Matsuura K."/>
            <person name="Barry K."/>
            <person name="Labutti K."/>
            <person name="Kuo R."/>
            <person name="Ohm R.A."/>
            <person name="Bhattacharya S.S."/>
            <person name="Shirouzu T."/>
            <person name="Yoshinaga Y."/>
            <person name="Martin F.M."/>
            <person name="Grigoriev I.V."/>
            <person name="Hibbett D.S."/>
        </authorList>
    </citation>
    <scope>NUCLEOTIDE SEQUENCE [LARGE SCALE GENOMIC DNA]</scope>
    <source>
        <strain evidence="7 8">TUFC12733</strain>
    </source>
</reference>
<dbReference type="SUPFAM" id="SSF51905">
    <property type="entry name" value="FAD/NAD(P)-binding domain"/>
    <property type="match status" value="1"/>
</dbReference>
<name>A0A167JVN6_CALVF</name>
<dbReference type="Pfam" id="PF01494">
    <property type="entry name" value="FAD_binding_3"/>
    <property type="match status" value="1"/>
</dbReference>
<dbReference type="InterPro" id="IPR002938">
    <property type="entry name" value="FAD-bd"/>
</dbReference>
<evidence type="ECO:0000256" key="5">
    <source>
        <dbReference type="ARBA" id="ARBA00023033"/>
    </source>
</evidence>
<evidence type="ECO:0000256" key="3">
    <source>
        <dbReference type="ARBA" id="ARBA00022827"/>
    </source>
</evidence>
<proteinExistence type="inferred from homology"/>
<evidence type="ECO:0000256" key="2">
    <source>
        <dbReference type="ARBA" id="ARBA00022630"/>
    </source>
</evidence>
<dbReference type="Proteomes" id="UP000076738">
    <property type="component" value="Unassembled WGS sequence"/>
</dbReference>
<dbReference type="InterPro" id="IPR036188">
    <property type="entry name" value="FAD/NAD-bd_sf"/>
</dbReference>
<keyword evidence="2" id="KW-0285">Flavoprotein</keyword>
<keyword evidence="8" id="KW-1185">Reference proteome</keyword>
<sequence length="404" mass="44383">MSKSIIIIGAGIAGPVLAMLLKHKGFDAVVYERQPELRQAGIALNVSPQTFKVLNILGLAEKLIALGSQLEEGLTYSQLLGEIIGRNEGPARLRESLGWPLLVVSRSKYCEFLHSSARERGVEMHFSKRCVDVKQEGERVKATFEDGSEAEGDLLVGADGLHSTVRNVLFGKEPATYMGLVQVGGIGPIPEFFQPWKPTLYQSFGDGAHWLSTPINNTEMAWTATMPQPAEEREDWRRMSIEETKAMVKAVPVADWDYGVKDAVASATFVTKFGLYERPIADVWHKGRVVLAGDAAHPTSPHLGQGANQAMEDCYHLVRVLLKATPFTDASLEAAFTEYESIRHPVVIKSVGTAKKQGEARVLIGKEVCEKRDKAMKEAGGFDPERIKLQLELVQGPFQGTSEI</sequence>
<protein>
    <submittedName>
        <fullName evidence="7">FAD/NAD(P)-binding domain-containing protein</fullName>
    </submittedName>
</protein>
<evidence type="ECO:0000313" key="7">
    <source>
        <dbReference type="EMBL" id="KZO93960.1"/>
    </source>
</evidence>
<gene>
    <name evidence="7" type="ORF">CALVIDRAFT_517884</name>
</gene>
<organism evidence="7 8">
    <name type="scientific">Calocera viscosa (strain TUFC12733)</name>
    <dbReference type="NCBI Taxonomy" id="1330018"/>
    <lineage>
        <taxon>Eukaryota</taxon>
        <taxon>Fungi</taxon>
        <taxon>Dikarya</taxon>
        <taxon>Basidiomycota</taxon>
        <taxon>Agaricomycotina</taxon>
        <taxon>Dacrymycetes</taxon>
        <taxon>Dacrymycetales</taxon>
        <taxon>Dacrymycetaceae</taxon>
        <taxon>Calocera</taxon>
    </lineage>
</organism>
<keyword evidence="3" id="KW-0274">FAD</keyword>
<accession>A0A167JVN6</accession>